<keyword evidence="5" id="KW-1133">Transmembrane helix</keyword>
<evidence type="ECO:0000256" key="1">
    <source>
        <dbReference type="ARBA" id="ARBA00010633"/>
    </source>
</evidence>
<proteinExistence type="inferred from homology"/>
<dbReference type="EMBL" id="JAULUE010002048">
    <property type="protein sequence ID" value="KAK5909798.1"/>
    <property type="molecule type" value="Genomic_DNA"/>
</dbReference>
<protein>
    <submittedName>
        <fullName evidence="6">Uncharacterized protein</fullName>
    </submittedName>
</protein>
<feature type="transmembrane region" description="Helical" evidence="5">
    <location>
        <begin position="22"/>
        <end position="40"/>
    </location>
</feature>
<organism evidence="6 7">
    <name type="scientific">Champsocephalus esox</name>
    <name type="common">pike icefish</name>
    <dbReference type="NCBI Taxonomy" id="159716"/>
    <lineage>
        <taxon>Eukaryota</taxon>
        <taxon>Metazoa</taxon>
        <taxon>Chordata</taxon>
        <taxon>Craniata</taxon>
        <taxon>Vertebrata</taxon>
        <taxon>Euteleostomi</taxon>
        <taxon>Actinopterygii</taxon>
        <taxon>Neopterygii</taxon>
        <taxon>Teleostei</taxon>
        <taxon>Neoteleostei</taxon>
        <taxon>Acanthomorphata</taxon>
        <taxon>Eupercaria</taxon>
        <taxon>Perciformes</taxon>
        <taxon>Notothenioidei</taxon>
        <taxon>Channichthyidae</taxon>
        <taxon>Champsocephalus</taxon>
    </lineage>
</organism>
<keyword evidence="5" id="KW-0472">Membrane</keyword>
<comment type="similarity">
    <text evidence="1">Belongs to the ANT/ATPSC lysine N-methyltransferase family.</text>
</comment>
<accession>A0AAN8CX87</accession>
<evidence type="ECO:0000256" key="4">
    <source>
        <dbReference type="ARBA" id="ARBA00022691"/>
    </source>
</evidence>
<dbReference type="InterPro" id="IPR026170">
    <property type="entry name" value="FAM173A/B"/>
</dbReference>
<dbReference type="AlphaFoldDB" id="A0AAN8CX87"/>
<keyword evidence="5" id="KW-0812">Transmembrane</keyword>
<name>A0AAN8CX87_9TELE</name>
<dbReference type="PANTHER" id="PTHR13610">
    <property type="entry name" value="METHYLTRANSFERASE DOMAIN-CONTAINING PROTEIN"/>
    <property type="match status" value="1"/>
</dbReference>
<gene>
    <name evidence="6" type="ORF">CesoFtcFv8_003695</name>
</gene>
<evidence type="ECO:0000313" key="6">
    <source>
        <dbReference type="EMBL" id="KAK5909798.1"/>
    </source>
</evidence>
<dbReference type="GO" id="GO:0005739">
    <property type="term" value="C:mitochondrion"/>
    <property type="evidence" value="ECO:0007669"/>
    <property type="project" value="TreeGrafter"/>
</dbReference>
<dbReference type="SUPFAM" id="SSF53335">
    <property type="entry name" value="S-adenosyl-L-methionine-dependent methyltransferases"/>
    <property type="match status" value="1"/>
</dbReference>
<dbReference type="GO" id="GO:0016279">
    <property type="term" value="F:protein-lysine N-methyltransferase activity"/>
    <property type="evidence" value="ECO:0007669"/>
    <property type="project" value="InterPro"/>
</dbReference>
<keyword evidence="3" id="KW-0808">Transferase</keyword>
<dbReference type="Proteomes" id="UP001335648">
    <property type="component" value="Unassembled WGS sequence"/>
</dbReference>
<evidence type="ECO:0000256" key="2">
    <source>
        <dbReference type="ARBA" id="ARBA00022603"/>
    </source>
</evidence>
<sequence length="194" mass="21362">MEDSIDVILQDPGRVCSTSRPHLVLSACTGALLTGLYGVWRMFCMPGSRKIPLNLLVPYLPSSKGQTMNIMQLLKGRTGRLADLGSGDGRLVFAASSAGFRCTGQVTFVKKDFWKTDLSSYNNVTAFLSPGLMEVLGEKLLKELPDDACVIAARFPFPYWPLRQSVGSDLDETFAYDISTVRSHLRKGTTIVEY</sequence>
<evidence type="ECO:0000256" key="5">
    <source>
        <dbReference type="SAM" id="Phobius"/>
    </source>
</evidence>
<dbReference type="InterPro" id="IPR029063">
    <property type="entry name" value="SAM-dependent_MTases_sf"/>
</dbReference>
<evidence type="ECO:0000256" key="3">
    <source>
        <dbReference type="ARBA" id="ARBA00022679"/>
    </source>
</evidence>
<keyword evidence="7" id="KW-1185">Reference proteome</keyword>
<keyword evidence="4" id="KW-0949">S-adenosyl-L-methionine</keyword>
<dbReference type="Gene3D" id="3.40.50.150">
    <property type="entry name" value="Vaccinia Virus protein VP39"/>
    <property type="match status" value="1"/>
</dbReference>
<comment type="caution">
    <text evidence="6">The sequence shown here is derived from an EMBL/GenBank/DDBJ whole genome shotgun (WGS) entry which is preliminary data.</text>
</comment>
<dbReference type="GO" id="GO:0032259">
    <property type="term" value="P:methylation"/>
    <property type="evidence" value="ECO:0007669"/>
    <property type="project" value="UniProtKB-KW"/>
</dbReference>
<dbReference type="GO" id="GO:1905706">
    <property type="term" value="P:regulation of mitochondrial ATP synthesis coupled proton transport"/>
    <property type="evidence" value="ECO:0007669"/>
    <property type="project" value="TreeGrafter"/>
</dbReference>
<dbReference type="PANTHER" id="PTHR13610:SF18">
    <property type="entry name" value="SI:DKEY-190G11.3"/>
    <property type="match status" value="1"/>
</dbReference>
<reference evidence="6 7" key="1">
    <citation type="journal article" date="2023" name="Mol. Biol. Evol.">
        <title>Genomics of Secondarily Temperate Adaptation in the Only Non-Antarctic Icefish.</title>
        <authorList>
            <person name="Rivera-Colon A.G."/>
            <person name="Rayamajhi N."/>
            <person name="Minhas B.F."/>
            <person name="Madrigal G."/>
            <person name="Bilyk K.T."/>
            <person name="Yoon V."/>
            <person name="Hune M."/>
            <person name="Gregory S."/>
            <person name="Cheng C.H.C."/>
            <person name="Catchen J.M."/>
        </authorList>
    </citation>
    <scope>NUCLEOTIDE SEQUENCE [LARGE SCALE GENOMIC DNA]</scope>
    <source>
        <strain evidence="6">JC2023a</strain>
    </source>
</reference>
<evidence type="ECO:0000313" key="7">
    <source>
        <dbReference type="Proteomes" id="UP001335648"/>
    </source>
</evidence>
<keyword evidence="2" id="KW-0489">Methyltransferase</keyword>